<dbReference type="AlphaFoldDB" id="A0A5C8CJI4"/>
<dbReference type="Pfam" id="PF04230">
    <property type="entry name" value="PS_pyruv_trans"/>
    <property type="match status" value="1"/>
</dbReference>
<evidence type="ECO:0000259" key="1">
    <source>
        <dbReference type="Pfam" id="PF04230"/>
    </source>
</evidence>
<evidence type="ECO:0000313" key="3">
    <source>
        <dbReference type="Proteomes" id="UP000325116"/>
    </source>
</evidence>
<dbReference type="EMBL" id="SAXT01000001">
    <property type="protein sequence ID" value="TXJ13460.1"/>
    <property type="molecule type" value="Genomic_DNA"/>
</dbReference>
<dbReference type="InterPro" id="IPR007345">
    <property type="entry name" value="Polysacch_pyruvyl_Trfase"/>
</dbReference>
<accession>A0A5C8CJI4</accession>
<dbReference type="RefSeq" id="WP_147757622.1">
    <property type="nucleotide sequence ID" value="NZ_SAXT01000001.1"/>
</dbReference>
<comment type="caution">
    <text evidence="2">The sequence shown here is derived from an EMBL/GenBank/DDBJ whole genome shotgun (WGS) entry which is preliminary data.</text>
</comment>
<gene>
    <name evidence="2" type="ORF">EPJ80_01590</name>
</gene>
<protein>
    <submittedName>
        <fullName evidence="2">Polysaccharide pyruvyl transferase family protein</fullName>
    </submittedName>
</protein>
<keyword evidence="2" id="KW-0808">Transferase</keyword>
<evidence type="ECO:0000313" key="2">
    <source>
        <dbReference type="EMBL" id="TXJ13460.1"/>
    </source>
</evidence>
<name>A0A5C8CJI4_9SPIR</name>
<organism evidence="2 3">
    <name type="scientific">Brachyspira aalborgi</name>
    <dbReference type="NCBI Taxonomy" id="29522"/>
    <lineage>
        <taxon>Bacteria</taxon>
        <taxon>Pseudomonadati</taxon>
        <taxon>Spirochaetota</taxon>
        <taxon>Spirochaetia</taxon>
        <taxon>Brachyspirales</taxon>
        <taxon>Brachyspiraceae</taxon>
        <taxon>Brachyspira</taxon>
    </lineage>
</organism>
<dbReference type="GO" id="GO:0016740">
    <property type="term" value="F:transferase activity"/>
    <property type="evidence" value="ECO:0007669"/>
    <property type="project" value="UniProtKB-KW"/>
</dbReference>
<dbReference type="Proteomes" id="UP000325116">
    <property type="component" value="Unassembled WGS sequence"/>
</dbReference>
<proteinExistence type="predicted"/>
<feature type="domain" description="Polysaccharide pyruvyl transferase" evidence="1">
    <location>
        <begin position="34"/>
        <end position="296"/>
    </location>
</feature>
<sequence>MTKKFNPFFINSTIVINENDINNVENFRKSICHNIGNSYITYSIMKIIAGGVYDAPRINNIYYFNYDNDSLIDYINIECSHCIFVLEDYIRANTLEFPEGLLGFIKKIKKPIIVMSLGSNNIINGKLDNDFINKLSKEKVYFLKELSNLTECLGVRGYRTVEALNKLGIKNSQAVGCPSYYVKGRDRIVEKKPYDNFKLACGGVLFNTNIEDRSYILQDELELIEILYFNNRQLSYNFSYNIDYTALLKNKYRCFSNCSEWENYLKDFTMYLGFRMHGAIVSLNAGIPAIALNPDSRAQEMCELFKIPYMPEQLKKHFIDAKFLYDYIDLAPMNREYNNLYDNFINWLAKFGIKPKEKIDYSNIQQPSIKLQSENIIKNRCIDLLNLRIKIKDNNYIQNETDIRLIKQKLNKYMLDSNGINLLGYSINNEYFRIYFLFLKITLKINSLAWLIPIRKWRDKFREKFKMQIARRQDRTGQDRTGHKPYLFLIQLVNNTIKIKKLQPTLLIAVWVFCCIKI</sequence>
<reference evidence="2 3" key="1">
    <citation type="journal article" date="1992" name="Lakartidningen">
        <title>[Penicillin V and not amoxicillin is the first choice preparation in acute otitis].</title>
        <authorList>
            <person name="Kamme C."/>
            <person name="Lundgren K."/>
            <person name="Prellner K."/>
        </authorList>
    </citation>
    <scope>NUCLEOTIDE SEQUENCE [LARGE SCALE GENOMIC DNA]</scope>
    <source>
        <strain evidence="2 3">W1</strain>
    </source>
</reference>